<comment type="caution">
    <text evidence="4">The sequence shown here is derived from an EMBL/GenBank/DDBJ whole genome shotgun (WGS) entry which is preliminary data.</text>
</comment>
<name>A0ABU8IQI8_9BURK</name>
<evidence type="ECO:0000259" key="3">
    <source>
        <dbReference type="Pfam" id="PF00171"/>
    </source>
</evidence>
<dbReference type="Proteomes" id="UP001386437">
    <property type="component" value="Unassembled WGS sequence"/>
</dbReference>
<comment type="similarity">
    <text evidence="1">Belongs to the aldehyde dehydrogenase family.</text>
</comment>
<reference evidence="4 5" key="1">
    <citation type="journal article" date="2022" name="Arch. Microbiol.">
        <title>Paraburkholderia bengalensis sp. nov. isolated from roots of Oryza sativa, IR64.</title>
        <authorList>
            <person name="Nag P."/>
            <person name="Mondal N."/>
            <person name="Sarkar J."/>
            <person name="Das S."/>
        </authorList>
    </citation>
    <scope>NUCLEOTIDE SEQUENCE [LARGE SCALE GENOMIC DNA]</scope>
    <source>
        <strain evidence="4 5">IR64_4_BI</strain>
    </source>
</reference>
<accession>A0ABU8IQI8</accession>
<evidence type="ECO:0000256" key="2">
    <source>
        <dbReference type="ARBA" id="ARBA00023002"/>
    </source>
</evidence>
<dbReference type="InterPro" id="IPR015590">
    <property type="entry name" value="Aldehyde_DH_dom"/>
</dbReference>
<proteinExistence type="inferred from homology"/>
<dbReference type="InterPro" id="IPR016161">
    <property type="entry name" value="Ald_DH/histidinol_DH"/>
</dbReference>
<dbReference type="InterPro" id="IPR016163">
    <property type="entry name" value="Ald_DH_C"/>
</dbReference>
<dbReference type="Pfam" id="PF00171">
    <property type="entry name" value="Aldedh"/>
    <property type="match status" value="1"/>
</dbReference>
<keyword evidence="2" id="KW-0560">Oxidoreductase</keyword>
<dbReference type="SUPFAM" id="SSF53720">
    <property type="entry name" value="ALDH-like"/>
    <property type="match status" value="1"/>
</dbReference>
<dbReference type="RefSeq" id="WP_336598067.1">
    <property type="nucleotide sequence ID" value="NZ_JACFYJ010000015.1"/>
</dbReference>
<dbReference type="InterPro" id="IPR016162">
    <property type="entry name" value="Ald_DH_N"/>
</dbReference>
<dbReference type="InterPro" id="IPR050740">
    <property type="entry name" value="Aldehyde_DH_Superfamily"/>
</dbReference>
<keyword evidence="5" id="KW-1185">Reference proteome</keyword>
<feature type="domain" description="Aldehyde dehydrogenase" evidence="3">
    <location>
        <begin position="13"/>
        <end position="472"/>
    </location>
</feature>
<sequence length="477" mass="51351">MRTHSRLFIDGAWVEATGGGYTNIYDPTSGELDGRLTHAGKADLDAAVAASQAAFKVWRARSAFERCKIMRSAASLLRERAPQIAALMTREQGKPLKEAGIEIELSADLLDWFAEEGRRVYGRVIQARGPGINQVASREPVGPVAAFTPWNFPISQAIRKIGPALAAGCSMVIKPPEETPATTGALADIFQDAGLPAGTLNFVYGVPSEISEYLISNPVIRKVSFTGSVSVGKHIAALAGIHMKRCTMELGGHAPAIVFDDADIDAAVRLLKFSKYRNSGQVCVSPTRFMIQGGVYEEFKRKFIEEAARVRVGSGDHPDTMMGPLFNTRRLRAVQELITDAVERGAKLELGGSRIGESGHFLEPTVLSQVTPTMRIMNEEPFGPVALLSSFESIDEVIEEGNRLSYGLASYAFTRSAVTASRLSTELEVGMLSINHLGLGLPETPFGGVKDSGYGSEGGTEAIESYLATKFVSHAIL</sequence>
<dbReference type="CDD" id="cd07103">
    <property type="entry name" value="ALDH_F5_SSADH_GabD"/>
    <property type="match status" value="1"/>
</dbReference>
<gene>
    <name evidence="4" type="ORF">H3V53_11780</name>
</gene>
<evidence type="ECO:0000313" key="4">
    <source>
        <dbReference type="EMBL" id="MEI5997857.1"/>
    </source>
</evidence>
<protein>
    <submittedName>
        <fullName evidence="4">NAD-dependent succinate-semialdehyde dehydrogenase</fullName>
    </submittedName>
</protein>
<organism evidence="4 5">
    <name type="scientific">Paraburkholderia bengalensis</name>
    <dbReference type="NCBI Taxonomy" id="2747562"/>
    <lineage>
        <taxon>Bacteria</taxon>
        <taxon>Pseudomonadati</taxon>
        <taxon>Pseudomonadota</taxon>
        <taxon>Betaproteobacteria</taxon>
        <taxon>Burkholderiales</taxon>
        <taxon>Burkholderiaceae</taxon>
        <taxon>Paraburkholderia</taxon>
    </lineage>
</organism>
<dbReference type="Gene3D" id="3.40.309.10">
    <property type="entry name" value="Aldehyde Dehydrogenase, Chain A, domain 2"/>
    <property type="match status" value="1"/>
</dbReference>
<evidence type="ECO:0000256" key="1">
    <source>
        <dbReference type="ARBA" id="ARBA00009986"/>
    </source>
</evidence>
<dbReference type="EMBL" id="JACFYJ010000015">
    <property type="protein sequence ID" value="MEI5997857.1"/>
    <property type="molecule type" value="Genomic_DNA"/>
</dbReference>
<evidence type="ECO:0000313" key="5">
    <source>
        <dbReference type="Proteomes" id="UP001386437"/>
    </source>
</evidence>
<dbReference type="PANTHER" id="PTHR43353:SF5">
    <property type="entry name" value="SUCCINATE-SEMIALDEHYDE DEHYDROGENASE, MITOCHONDRIAL"/>
    <property type="match status" value="1"/>
</dbReference>
<dbReference type="Gene3D" id="3.40.605.10">
    <property type="entry name" value="Aldehyde Dehydrogenase, Chain A, domain 1"/>
    <property type="match status" value="1"/>
</dbReference>
<dbReference type="PANTHER" id="PTHR43353">
    <property type="entry name" value="SUCCINATE-SEMIALDEHYDE DEHYDROGENASE, MITOCHONDRIAL"/>
    <property type="match status" value="1"/>
</dbReference>